<sequence>MISVCGFARKNVTTTVVSQDTVYYNGQLAKVASRENAEYYRLFAKESFNGKERSVFQDYYLNGNLRMEGGYNFVDLCNDKNTVLDGLVVTYYPNGKQKWQCNYKNGKRQGYLTLLLRDGSVVVAQYDNGDLVHNYLMVTHSNGQMEKVSVKEYAHLLM</sequence>
<accession>A0A9R1CB22</accession>
<dbReference type="AlphaFoldDB" id="A0A9R1CB22"/>
<protein>
    <recommendedName>
        <fullName evidence="3">MORN repeat protein</fullName>
    </recommendedName>
</protein>
<gene>
    <name evidence="1" type="ORF">PRLR5076_21690</name>
</gene>
<evidence type="ECO:0000313" key="1">
    <source>
        <dbReference type="EMBL" id="GJG59318.1"/>
    </source>
</evidence>
<reference evidence="1" key="1">
    <citation type="journal article" date="2022" name="Int. J. Syst. Evol. Microbiol.">
        <title>Prevotella lacticifex sp. nov., isolated from the rumen of cows.</title>
        <authorList>
            <person name="Shinkai T."/>
            <person name="Ikeyama N."/>
            <person name="Kumagai M."/>
            <person name="Ohmori H."/>
            <person name="Sakamoto M."/>
            <person name="Ohkuma M."/>
            <person name="Mitsumori M."/>
        </authorList>
    </citation>
    <scope>NUCLEOTIDE SEQUENCE</scope>
    <source>
        <strain evidence="1">R5076</strain>
    </source>
</reference>
<evidence type="ECO:0008006" key="3">
    <source>
        <dbReference type="Google" id="ProtNLM"/>
    </source>
</evidence>
<proteinExistence type="predicted"/>
<comment type="caution">
    <text evidence="1">The sequence shown here is derived from an EMBL/GenBank/DDBJ whole genome shotgun (WGS) entry which is preliminary data.</text>
</comment>
<dbReference type="Gene3D" id="2.20.110.10">
    <property type="entry name" value="Histone H3 K4-specific methyltransferase SET7/9 N-terminal domain"/>
    <property type="match status" value="1"/>
</dbReference>
<dbReference type="EMBL" id="BPUB01000002">
    <property type="protein sequence ID" value="GJG59318.1"/>
    <property type="molecule type" value="Genomic_DNA"/>
</dbReference>
<evidence type="ECO:0000313" key="2">
    <source>
        <dbReference type="Proteomes" id="UP000825483"/>
    </source>
</evidence>
<dbReference type="SUPFAM" id="SSF82185">
    <property type="entry name" value="Histone H3 K4-specific methyltransferase SET7/9 N-terminal domain"/>
    <property type="match status" value="1"/>
</dbReference>
<dbReference type="Proteomes" id="UP000825483">
    <property type="component" value="Unassembled WGS sequence"/>
</dbReference>
<name>A0A9R1CB22_9BACT</name>
<keyword evidence="2" id="KW-1185">Reference proteome</keyword>
<organism evidence="1 2">
    <name type="scientific">Prevotella lacticifex</name>
    <dbReference type="NCBI Taxonomy" id="2854755"/>
    <lineage>
        <taxon>Bacteria</taxon>
        <taxon>Pseudomonadati</taxon>
        <taxon>Bacteroidota</taxon>
        <taxon>Bacteroidia</taxon>
        <taxon>Bacteroidales</taxon>
        <taxon>Prevotellaceae</taxon>
        <taxon>Prevotella</taxon>
    </lineage>
</organism>